<dbReference type="InterPro" id="IPR001680">
    <property type="entry name" value="WD40_rpt"/>
</dbReference>
<reference evidence="4 5" key="1">
    <citation type="submission" date="2023-08" db="EMBL/GenBank/DDBJ databases">
        <authorList>
            <person name="Palmer J.M."/>
        </authorList>
    </citation>
    <scope>NUCLEOTIDE SEQUENCE [LARGE SCALE GENOMIC DNA]</scope>
    <source>
        <strain evidence="4 5">TWF481</strain>
    </source>
</reference>
<comment type="caution">
    <text evidence="4">The sequence shown here is derived from an EMBL/GenBank/DDBJ whole genome shotgun (WGS) entry which is preliminary data.</text>
</comment>
<dbReference type="PROSITE" id="PS50082">
    <property type="entry name" value="WD_REPEATS_2"/>
    <property type="match status" value="6"/>
</dbReference>
<evidence type="ECO:0000256" key="1">
    <source>
        <dbReference type="ARBA" id="ARBA00022574"/>
    </source>
</evidence>
<organism evidence="4 5">
    <name type="scientific">Arthrobotrys musiformis</name>
    <dbReference type="NCBI Taxonomy" id="47236"/>
    <lineage>
        <taxon>Eukaryota</taxon>
        <taxon>Fungi</taxon>
        <taxon>Dikarya</taxon>
        <taxon>Ascomycota</taxon>
        <taxon>Pezizomycotina</taxon>
        <taxon>Orbiliomycetes</taxon>
        <taxon>Orbiliales</taxon>
        <taxon>Orbiliaceae</taxon>
        <taxon>Arthrobotrys</taxon>
    </lineage>
</organism>
<dbReference type="SMART" id="SM00320">
    <property type="entry name" value="WD40"/>
    <property type="match status" value="9"/>
</dbReference>
<accession>A0AAV9WDY1</accession>
<name>A0AAV9WDY1_9PEZI</name>
<dbReference type="AlphaFoldDB" id="A0AAV9WDY1"/>
<dbReference type="InterPro" id="IPR036322">
    <property type="entry name" value="WD40_repeat_dom_sf"/>
</dbReference>
<feature type="repeat" description="WD" evidence="3">
    <location>
        <begin position="254"/>
        <end position="286"/>
    </location>
</feature>
<sequence>MRRRDLAQAEIGERLPKYVQYACRYWVHHLKHSLALASNPDADREHNHEDIYDENTDLIYTFLREHFLHWLEALSLIGYLSECVSLIDTLCLVFDKSKISDLPLFLHDAKRLILQNWQIINEAPLQAYSSVLIFAPQTSIVRDIFQKDLPKWICKFPETPKFWGGLLQRLEGHDGEVLRVVFSPDGKQLASCGRESKIRFWSVETGEQIKTLEDIDCSAIYGIAFSPSGKYLASSSRFMVKLWDVVLGQHLKSFRGHDLFVMDIAFSPDGKWLTSASEDNEIRLWDTDMVIGRGAVGGGQQVGATEHEIEAAMVLQGHEDSVLAIAYSRDGILASGSDDGTVRLWDPTTGKQTQLFEWRTGVVKAVAFSPDGKQIASVASVGGGEVWVWAVATGQRVQALSREDWSGRPKALAFSPDGGALVLALDDGTIELYNAKTWQEIKVLGKHSWAVNAVAFSPDGKLIASASDDYTIGLWDAVREQRMSVVERPVSEQSMEPKTTEQRLGALEGRPTMWWWDPTAVTKIAFSSDCGKLASGSRDGDIILWDVATGQPLRHFKAPGYTPTSKRIEEIKEIAFLPGNGQSARLLASASGDGTVSMWDVTTGKLISMEVLALGPKNRYFSAIALSPDAKRLAAAFRGRYDFATSSIELYDVAKGAGRILIGRYPISTPGMAFSPDGEYLAIAPWEKHVYSRDVREGLKNNAKTPITVWEVATGRESHRLEPQTSNSRHIGFSSDGRYLETDREILAIPPNPPPSQLGPRKPRIHVTGADEEWITVNDQDFLWLPPDYRGEVSASGGEFLAIANKTGAINLFEFTDELQRGPSYI</sequence>
<feature type="repeat" description="WD" evidence="3">
    <location>
        <begin position="315"/>
        <end position="355"/>
    </location>
</feature>
<dbReference type="Proteomes" id="UP001370758">
    <property type="component" value="Unassembled WGS sequence"/>
</dbReference>
<evidence type="ECO:0000313" key="4">
    <source>
        <dbReference type="EMBL" id="KAK6503773.1"/>
    </source>
</evidence>
<dbReference type="InterPro" id="IPR015943">
    <property type="entry name" value="WD40/YVTN_repeat-like_dom_sf"/>
</dbReference>
<evidence type="ECO:0000256" key="2">
    <source>
        <dbReference type="ARBA" id="ARBA00022737"/>
    </source>
</evidence>
<evidence type="ECO:0000256" key="3">
    <source>
        <dbReference type="PROSITE-ProRule" id="PRU00221"/>
    </source>
</evidence>
<dbReference type="EMBL" id="JAVHJL010000005">
    <property type="protein sequence ID" value="KAK6503773.1"/>
    <property type="molecule type" value="Genomic_DNA"/>
</dbReference>
<dbReference type="InterPro" id="IPR020472">
    <property type="entry name" value="WD40_PAC1"/>
</dbReference>
<dbReference type="PANTHER" id="PTHR19848">
    <property type="entry name" value="WD40 REPEAT PROTEIN"/>
    <property type="match status" value="1"/>
</dbReference>
<keyword evidence="2" id="KW-0677">Repeat</keyword>
<dbReference type="PANTHER" id="PTHR19848:SF8">
    <property type="entry name" value="F-BOX AND WD REPEAT DOMAIN CONTAINING 7"/>
    <property type="match status" value="1"/>
</dbReference>
<dbReference type="InterPro" id="IPR011044">
    <property type="entry name" value="Quino_amine_DH_bsu"/>
</dbReference>
<feature type="repeat" description="WD" evidence="3">
    <location>
        <begin position="444"/>
        <end position="485"/>
    </location>
</feature>
<dbReference type="InterPro" id="IPR019775">
    <property type="entry name" value="WD40_repeat_CS"/>
</dbReference>
<evidence type="ECO:0000313" key="5">
    <source>
        <dbReference type="Proteomes" id="UP001370758"/>
    </source>
</evidence>
<keyword evidence="5" id="KW-1185">Reference proteome</keyword>
<dbReference type="PROSITE" id="PS50294">
    <property type="entry name" value="WD_REPEATS_REGION"/>
    <property type="match status" value="4"/>
</dbReference>
<dbReference type="SUPFAM" id="SSF50978">
    <property type="entry name" value="WD40 repeat-like"/>
    <property type="match status" value="1"/>
</dbReference>
<feature type="repeat" description="WD" evidence="3">
    <location>
        <begin position="521"/>
        <end position="555"/>
    </location>
</feature>
<feature type="repeat" description="WD" evidence="3">
    <location>
        <begin position="583"/>
        <end position="609"/>
    </location>
</feature>
<keyword evidence="1 3" id="KW-0853">WD repeat</keyword>
<dbReference type="PROSITE" id="PS00678">
    <property type="entry name" value="WD_REPEATS_1"/>
    <property type="match status" value="2"/>
</dbReference>
<feature type="repeat" description="WD" evidence="3">
    <location>
        <begin position="170"/>
        <end position="211"/>
    </location>
</feature>
<evidence type="ECO:0008006" key="6">
    <source>
        <dbReference type="Google" id="ProtNLM"/>
    </source>
</evidence>
<protein>
    <recommendedName>
        <fullName evidence="6">Anaphase-promoting complex subunit 4 WD40 domain-containing protein</fullName>
    </recommendedName>
</protein>
<proteinExistence type="predicted"/>
<gene>
    <name evidence="4" type="ORF">TWF481_008779</name>
</gene>
<dbReference type="Gene3D" id="2.130.10.10">
    <property type="entry name" value="YVTN repeat-like/Quinoprotein amine dehydrogenase"/>
    <property type="match status" value="5"/>
</dbReference>
<dbReference type="CDD" id="cd00200">
    <property type="entry name" value="WD40"/>
    <property type="match status" value="1"/>
</dbReference>
<dbReference type="PRINTS" id="PR00320">
    <property type="entry name" value="GPROTEINBRPT"/>
</dbReference>
<dbReference type="Pfam" id="PF00400">
    <property type="entry name" value="WD40"/>
    <property type="match status" value="7"/>
</dbReference>
<dbReference type="SUPFAM" id="SSF50969">
    <property type="entry name" value="YVTN repeat-like/Quinoprotein amine dehydrogenase"/>
    <property type="match status" value="1"/>
</dbReference>